<gene>
    <name evidence="2" type="ORF">AFUS01_LOCUS45913</name>
</gene>
<accession>A0A8J2LQA9</accession>
<proteinExistence type="predicted"/>
<evidence type="ECO:0008006" key="4">
    <source>
        <dbReference type="Google" id="ProtNLM"/>
    </source>
</evidence>
<comment type="caution">
    <text evidence="2">The sequence shown here is derived from an EMBL/GenBank/DDBJ whole genome shotgun (WGS) entry which is preliminary data.</text>
</comment>
<protein>
    <recommendedName>
        <fullName evidence="4">Glycine-rich protein</fullName>
    </recommendedName>
</protein>
<feature type="chain" id="PRO_5035217155" description="Glycine-rich protein" evidence="1">
    <location>
        <begin position="20"/>
        <end position="100"/>
    </location>
</feature>
<organism evidence="2 3">
    <name type="scientific">Allacma fusca</name>
    <dbReference type="NCBI Taxonomy" id="39272"/>
    <lineage>
        <taxon>Eukaryota</taxon>
        <taxon>Metazoa</taxon>
        <taxon>Ecdysozoa</taxon>
        <taxon>Arthropoda</taxon>
        <taxon>Hexapoda</taxon>
        <taxon>Collembola</taxon>
        <taxon>Symphypleona</taxon>
        <taxon>Sminthuridae</taxon>
        <taxon>Allacma</taxon>
    </lineage>
</organism>
<dbReference type="AlphaFoldDB" id="A0A8J2LQA9"/>
<evidence type="ECO:0000256" key="1">
    <source>
        <dbReference type="SAM" id="SignalP"/>
    </source>
</evidence>
<keyword evidence="3" id="KW-1185">Reference proteome</keyword>
<name>A0A8J2LQA9_9HEXA</name>
<reference evidence="2" key="1">
    <citation type="submission" date="2021-06" db="EMBL/GenBank/DDBJ databases">
        <authorList>
            <person name="Hodson N. C."/>
            <person name="Mongue J. A."/>
            <person name="Jaron S. K."/>
        </authorList>
    </citation>
    <scope>NUCLEOTIDE SEQUENCE</scope>
</reference>
<dbReference type="EMBL" id="CAJVCH010571125">
    <property type="protein sequence ID" value="CAG7836695.1"/>
    <property type="molecule type" value="Genomic_DNA"/>
</dbReference>
<dbReference type="Proteomes" id="UP000708208">
    <property type="component" value="Unassembled WGS sequence"/>
</dbReference>
<evidence type="ECO:0000313" key="3">
    <source>
        <dbReference type="Proteomes" id="UP000708208"/>
    </source>
</evidence>
<evidence type="ECO:0000313" key="2">
    <source>
        <dbReference type="EMBL" id="CAG7836695.1"/>
    </source>
</evidence>
<feature type="signal peptide" evidence="1">
    <location>
        <begin position="1"/>
        <end position="19"/>
    </location>
</feature>
<keyword evidence="1" id="KW-0732">Signal</keyword>
<sequence length="100" mass="10282">MKFLKYAIVILVLLAMALAHPATEAEQLKSRSSIKKNKPKLVRTRRQFFGGYPGGGGGLSSATAFAGASSGGGGYPGFGYPGGYSNSFANANAVSSSFGR</sequence>